<accession>A0A8J2WI03</accession>
<dbReference type="EMBL" id="CAKKNE010000002">
    <property type="protein sequence ID" value="CAH0369255.1"/>
    <property type="molecule type" value="Genomic_DNA"/>
</dbReference>
<feature type="region of interest" description="Disordered" evidence="1">
    <location>
        <begin position="1"/>
        <end position="62"/>
    </location>
</feature>
<reference evidence="2" key="1">
    <citation type="submission" date="2021-11" db="EMBL/GenBank/DDBJ databases">
        <authorList>
            <consortium name="Genoscope - CEA"/>
            <person name="William W."/>
        </authorList>
    </citation>
    <scope>NUCLEOTIDE SEQUENCE</scope>
</reference>
<name>A0A8J2WI03_9STRA</name>
<evidence type="ECO:0000313" key="3">
    <source>
        <dbReference type="Proteomes" id="UP000789595"/>
    </source>
</evidence>
<feature type="compositionally biased region" description="Basic residues" evidence="1">
    <location>
        <begin position="37"/>
        <end position="46"/>
    </location>
</feature>
<feature type="compositionally biased region" description="Polar residues" evidence="1">
    <location>
        <begin position="1"/>
        <end position="11"/>
    </location>
</feature>
<comment type="caution">
    <text evidence="2">The sequence shown here is derived from an EMBL/GenBank/DDBJ whole genome shotgun (WGS) entry which is preliminary data.</text>
</comment>
<evidence type="ECO:0000256" key="1">
    <source>
        <dbReference type="SAM" id="MobiDB-lite"/>
    </source>
</evidence>
<dbReference type="Proteomes" id="UP000789595">
    <property type="component" value="Unassembled WGS sequence"/>
</dbReference>
<gene>
    <name evidence="2" type="ORF">PECAL_2P23720</name>
</gene>
<proteinExistence type="predicted"/>
<sequence>MISVTVLGSSWRQPPPPARRQPPRHEARRHAADDRHWNKRLGRRSRGRDDGPAADPLKVAPRDDVVGRCQSDHHAVADALAHVRHGPDLGLRRRLQFVARFPGRPFGDWALVLVLAGPRRPDFLLLARLAQARHDAHINTVAARLLDLVRHGRAGREAPVRRGHVQRLEVRVHVLAPRELPGAREAVGVRRCSRDGRCRSLAPQRAPRERRHGGADGERDGRARRTVEAQALVAVVSVAAREAWVARRPGWAEEGARGREAAAEDECEAHGCGTVWAPRDLASSAHGCK</sequence>
<dbReference type="AlphaFoldDB" id="A0A8J2WI03"/>
<protein>
    <submittedName>
        <fullName evidence="2">Uncharacterized protein</fullName>
    </submittedName>
</protein>
<feature type="compositionally biased region" description="Basic and acidic residues" evidence="1">
    <location>
        <begin position="23"/>
        <end position="36"/>
    </location>
</feature>
<feature type="region of interest" description="Disordered" evidence="1">
    <location>
        <begin position="198"/>
        <end position="224"/>
    </location>
</feature>
<evidence type="ECO:0000313" key="2">
    <source>
        <dbReference type="EMBL" id="CAH0369255.1"/>
    </source>
</evidence>
<feature type="compositionally biased region" description="Basic and acidic residues" evidence="1">
    <location>
        <begin position="212"/>
        <end position="224"/>
    </location>
</feature>
<organism evidence="2 3">
    <name type="scientific">Pelagomonas calceolata</name>
    <dbReference type="NCBI Taxonomy" id="35677"/>
    <lineage>
        <taxon>Eukaryota</taxon>
        <taxon>Sar</taxon>
        <taxon>Stramenopiles</taxon>
        <taxon>Ochrophyta</taxon>
        <taxon>Pelagophyceae</taxon>
        <taxon>Pelagomonadales</taxon>
        <taxon>Pelagomonadaceae</taxon>
        <taxon>Pelagomonas</taxon>
    </lineage>
</organism>
<keyword evidence="3" id="KW-1185">Reference proteome</keyword>